<dbReference type="PANTHER" id="PTHR22953:SF153">
    <property type="entry name" value="PURPLE ACID PHOSPHATASE"/>
    <property type="match status" value="1"/>
</dbReference>
<feature type="chain" id="PRO_5003938554" evidence="2">
    <location>
        <begin position="23"/>
        <end position="380"/>
    </location>
</feature>
<dbReference type="Gene3D" id="3.60.21.10">
    <property type="match status" value="1"/>
</dbReference>
<dbReference type="Proteomes" id="UP000010482">
    <property type="component" value="Chromosome"/>
</dbReference>
<reference evidence="4" key="1">
    <citation type="submission" date="2012-04" db="EMBL/GenBank/DDBJ databases">
        <title>Finished genome of Dactylococcopsis salina PCC 8305.</title>
        <authorList>
            <consortium name="US DOE Joint Genome Institute"/>
            <person name="Gugger M."/>
            <person name="Coursin T."/>
            <person name="Rippka R."/>
            <person name="Tandeau De Marsac N."/>
            <person name="Huntemann M."/>
            <person name="Wei C.-L."/>
            <person name="Han J."/>
            <person name="Detter J.C."/>
            <person name="Han C."/>
            <person name="Tapia R."/>
            <person name="Daligault H."/>
            <person name="Chen A."/>
            <person name="Krypides N."/>
            <person name="Mavromatis K."/>
            <person name="Markowitz V."/>
            <person name="Szeto E."/>
            <person name="Ivanova N."/>
            <person name="Ovchinnikova G."/>
            <person name="Pagani I."/>
            <person name="Pati A."/>
            <person name="Goodwin L."/>
            <person name="Peters L."/>
            <person name="Pitluck S."/>
            <person name="Woyke T."/>
            <person name="Kerfeld C."/>
        </authorList>
    </citation>
    <scope>NUCLEOTIDE SEQUENCE [LARGE SCALE GENOMIC DNA]</scope>
    <source>
        <strain evidence="4">PCC 8305</strain>
    </source>
</reference>
<evidence type="ECO:0000256" key="2">
    <source>
        <dbReference type="SAM" id="SignalP"/>
    </source>
</evidence>
<keyword evidence="1 2" id="KW-0732">Signal</keyword>
<sequence>MSAVRFFVLLLATIFVSVTANAGSVDGEKLANLPPETTQILEKAGKVYDPPRHDVRLVVISDLNTVYGSTDYPPTVDKGMALIPFWQPDMVVCSGDMVAGQSPTLTKPQIRAMWEAFDDHVARPLREANLPYGFTIGNHDASSARNVNGGFLFQQERDLAREYWKNPRHDPSLKFIDRSDFPFYYTFKQDDIFFLAWDGSSSYIPPEKLAWVEKALASPEAQNAKLRILLGHLPLYAVAVGRNQSGEVMNNAEMLRAMLEKYDVHTYISGHHHAYYPGHRGNLQLLHMGILGSGPRPLIDSDLPPKKAITVLDIDFDSPEKTTYATYDIQTLDLIEYEQLPRFLAGHNGMVMRRDIEWEELTASEKAFCEQRLGQSLCRD</sequence>
<dbReference type="InterPro" id="IPR029052">
    <property type="entry name" value="Metallo-depent_PP-like"/>
</dbReference>
<keyword evidence="5" id="KW-1185">Reference proteome</keyword>
<dbReference type="eggNOG" id="COG1409">
    <property type="taxonomic scope" value="Bacteria"/>
</dbReference>
<dbReference type="HOGENOM" id="CLU_064696_0_0_3"/>
<dbReference type="SUPFAM" id="SSF56300">
    <property type="entry name" value="Metallo-dependent phosphatases"/>
    <property type="match status" value="1"/>
</dbReference>
<dbReference type="Pfam" id="PF00149">
    <property type="entry name" value="Metallophos"/>
    <property type="match status" value="1"/>
</dbReference>
<dbReference type="PATRIC" id="fig|13035.3.peg.1368"/>
<organism evidence="4 5">
    <name type="scientific">Dactylococcopsis salina (strain PCC 8305)</name>
    <name type="common">Myxobactron salinum</name>
    <dbReference type="NCBI Taxonomy" id="13035"/>
    <lineage>
        <taxon>Bacteria</taxon>
        <taxon>Bacillati</taxon>
        <taxon>Cyanobacteriota</taxon>
        <taxon>Cyanophyceae</taxon>
        <taxon>Nodosilineales</taxon>
        <taxon>Cymatolegaceae</taxon>
        <taxon>Dactylococcopsis</taxon>
    </lineage>
</organism>
<dbReference type="OrthoDB" id="651281at2"/>
<evidence type="ECO:0000256" key="1">
    <source>
        <dbReference type="ARBA" id="ARBA00022729"/>
    </source>
</evidence>
<evidence type="ECO:0000313" key="5">
    <source>
        <dbReference type="Proteomes" id="UP000010482"/>
    </source>
</evidence>
<protein>
    <submittedName>
        <fullName evidence="4">Phosphohydrolase</fullName>
    </submittedName>
</protein>
<accession>K9YSK0</accession>
<name>K9YSK0_DACS8</name>
<dbReference type="STRING" id="13035.Dacsa_1218"/>
<evidence type="ECO:0000259" key="3">
    <source>
        <dbReference type="Pfam" id="PF00149"/>
    </source>
</evidence>
<dbReference type="InterPro" id="IPR004843">
    <property type="entry name" value="Calcineurin-like_PHP"/>
</dbReference>
<dbReference type="EMBL" id="CP003944">
    <property type="protein sequence ID" value="AFZ49916.1"/>
    <property type="molecule type" value="Genomic_DNA"/>
</dbReference>
<dbReference type="KEGG" id="dsl:Dacsa_1218"/>
<dbReference type="AlphaFoldDB" id="K9YSK0"/>
<feature type="signal peptide" evidence="2">
    <location>
        <begin position="1"/>
        <end position="22"/>
    </location>
</feature>
<dbReference type="GO" id="GO:0003993">
    <property type="term" value="F:acid phosphatase activity"/>
    <property type="evidence" value="ECO:0007669"/>
    <property type="project" value="InterPro"/>
</dbReference>
<evidence type="ECO:0000313" key="4">
    <source>
        <dbReference type="EMBL" id="AFZ49916.1"/>
    </source>
</evidence>
<feature type="domain" description="Calcineurin-like phosphoesterase" evidence="3">
    <location>
        <begin position="56"/>
        <end position="275"/>
    </location>
</feature>
<gene>
    <name evidence="4" type="ORF">Dacsa_1218</name>
</gene>
<proteinExistence type="predicted"/>
<dbReference type="InterPro" id="IPR039331">
    <property type="entry name" value="PAPs-like"/>
</dbReference>
<dbReference type="PANTHER" id="PTHR22953">
    <property type="entry name" value="ACID PHOSPHATASE RELATED"/>
    <property type="match status" value="1"/>
</dbReference>
<dbReference type="RefSeq" id="WP_015228925.1">
    <property type="nucleotide sequence ID" value="NC_019780.1"/>
</dbReference>